<sequence>MGLPEERPPGLDSPMTARLIKYGAKAQVAVFRATNGRIGRYWRIGAGWRKPVPTLLLHHVGRKSGTEFTTPLLYLRDGEGPGADLVVVASQGGLPKNPQWFHNLVAGPDCAVSLPGRRRVPVHARQASPEEKAALWPRLVDLYADFAKYAEWTDRDIPVVVLSPR</sequence>
<evidence type="ECO:0000313" key="3">
    <source>
        <dbReference type="EMBL" id="CAB4756574.1"/>
    </source>
</evidence>
<dbReference type="PANTHER" id="PTHR39428:SF3">
    <property type="entry name" value="DEAZAFLAVIN-DEPENDENT NITROREDUCTASE"/>
    <property type="match status" value="1"/>
</dbReference>
<reference evidence="3" key="1">
    <citation type="submission" date="2020-05" db="EMBL/GenBank/DDBJ databases">
        <authorList>
            <person name="Chiriac C."/>
            <person name="Salcher M."/>
            <person name="Ghai R."/>
            <person name="Kavagutti S V."/>
        </authorList>
    </citation>
    <scope>NUCLEOTIDE SEQUENCE</scope>
</reference>
<comment type="catalytic activity">
    <reaction evidence="2">
        <text>oxidized coenzyme F420-(gamma-L-Glu)(n) + a quinol + H(+) = reduced coenzyme F420-(gamma-L-Glu)(n) + a quinone</text>
        <dbReference type="Rhea" id="RHEA:39663"/>
        <dbReference type="Rhea" id="RHEA-COMP:12939"/>
        <dbReference type="Rhea" id="RHEA-COMP:14378"/>
        <dbReference type="ChEBI" id="CHEBI:15378"/>
        <dbReference type="ChEBI" id="CHEBI:24646"/>
        <dbReference type="ChEBI" id="CHEBI:132124"/>
        <dbReference type="ChEBI" id="CHEBI:133980"/>
        <dbReference type="ChEBI" id="CHEBI:139511"/>
    </reaction>
</comment>
<dbReference type="Pfam" id="PF04075">
    <property type="entry name" value="F420H2_quin_red"/>
    <property type="match status" value="1"/>
</dbReference>
<dbReference type="GO" id="GO:0016491">
    <property type="term" value="F:oxidoreductase activity"/>
    <property type="evidence" value="ECO:0007669"/>
    <property type="project" value="InterPro"/>
</dbReference>
<gene>
    <name evidence="3" type="ORF">UFOPK2761_02345</name>
</gene>
<organism evidence="3">
    <name type="scientific">freshwater metagenome</name>
    <dbReference type="NCBI Taxonomy" id="449393"/>
    <lineage>
        <taxon>unclassified sequences</taxon>
        <taxon>metagenomes</taxon>
        <taxon>ecological metagenomes</taxon>
    </lineage>
</organism>
<comment type="similarity">
    <text evidence="1">Belongs to the F420H(2)-dependent quinone reductase family.</text>
</comment>
<dbReference type="NCBIfam" id="TIGR00026">
    <property type="entry name" value="hi_GC_TIGR00026"/>
    <property type="match status" value="1"/>
</dbReference>
<accession>A0A6J6UBR3</accession>
<name>A0A6J6UBR3_9ZZZZ</name>
<dbReference type="AlphaFoldDB" id="A0A6J6UBR3"/>
<dbReference type="InterPro" id="IPR004378">
    <property type="entry name" value="F420H2_quin_Rdtase"/>
</dbReference>
<evidence type="ECO:0000256" key="2">
    <source>
        <dbReference type="ARBA" id="ARBA00049106"/>
    </source>
</evidence>
<dbReference type="Gene3D" id="2.30.110.10">
    <property type="entry name" value="Electron Transport, Fmn-binding Protein, Chain A"/>
    <property type="match status" value="1"/>
</dbReference>
<dbReference type="EMBL" id="CAEZYQ010000019">
    <property type="protein sequence ID" value="CAB4756574.1"/>
    <property type="molecule type" value="Genomic_DNA"/>
</dbReference>
<dbReference type="GO" id="GO:0005886">
    <property type="term" value="C:plasma membrane"/>
    <property type="evidence" value="ECO:0007669"/>
    <property type="project" value="TreeGrafter"/>
</dbReference>
<dbReference type="InterPro" id="IPR012349">
    <property type="entry name" value="Split_barrel_FMN-bd"/>
</dbReference>
<dbReference type="PANTHER" id="PTHR39428">
    <property type="entry name" value="F420H(2)-DEPENDENT QUINONE REDUCTASE RV1261C"/>
    <property type="match status" value="1"/>
</dbReference>
<dbReference type="GO" id="GO:0070967">
    <property type="term" value="F:coenzyme F420 binding"/>
    <property type="evidence" value="ECO:0007669"/>
    <property type="project" value="TreeGrafter"/>
</dbReference>
<protein>
    <submittedName>
        <fullName evidence="3">Unannotated protein</fullName>
    </submittedName>
</protein>
<proteinExistence type="inferred from homology"/>
<evidence type="ECO:0000256" key="1">
    <source>
        <dbReference type="ARBA" id="ARBA00008710"/>
    </source>
</evidence>